<dbReference type="PANTHER" id="PTHR12393:SF6">
    <property type="entry name" value="SPHINGOMYELIN PHOSPHODIESTERASE 2"/>
    <property type="match status" value="1"/>
</dbReference>
<dbReference type="GO" id="GO:0004620">
    <property type="term" value="F:phospholipase activity"/>
    <property type="evidence" value="ECO:0007669"/>
    <property type="project" value="TreeGrafter"/>
</dbReference>
<sequence>MEWLIRSRRMGVTAPAARGDDGGPLLSAVAEGCDLATLQQLWATWVQEKRPPRGFEVSPRLDLVVAAAAGSLTPDWAAKVEWLVESCGCPLTALATARAAAAGDAGTPARLAWLRARGAPVDESAARAAAWAGDIATLSYLLVEGGAPRPDVTAASGAARGGHLAVMVLLHEHGCDIHAREAAETAARAGHLHVVAWLVQELLGGDARRLGPNVVTAAAGSGSVELLAWLRARGCPWGVRTFAAAAEGGCEEALEWLVAQCCPMGEGCFMSYVHAANYGDLATLRCLRRLGVPWGPPGEVFARAVRFAPLPVLLWLEEQADGSGGGCCSVDMFEAAASAKWRGGAEGAQSAAAARHKERPKQLIAPNGVFVVTHG</sequence>
<dbReference type="Gene3D" id="1.25.40.20">
    <property type="entry name" value="Ankyrin repeat-containing domain"/>
    <property type="match status" value="1"/>
</dbReference>
<dbReference type="GO" id="GO:0030149">
    <property type="term" value="P:sphingolipid catabolic process"/>
    <property type="evidence" value="ECO:0007669"/>
    <property type="project" value="TreeGrafter"/>
</dbReference>
<evidence type="ECO:0008006" key="3">
    <source>
        <dbReference type="Google" id="ProtNLM"/>
    </source>
</evidence>
<keyword evidence="2" id="KW-1185">Reference proteome</keyword>
<evidence type="ECO:0000313" key="2">
    <source>
        <dbReference type="Proteomes" id="UP000075714"/>
    </source>
</evidence>
<gene>
    <name evidence="1" type="ORF">GPECTOR_27g620</name>
</gene>
<reference evidence="2" key="1">
    <citation type="journal article" date="2016" name="Nat. Commun.">
        <title>The Gonium pectorale genome demonstrates co-option of cell cycle regulation during the evolution of multicellularity.</title>
        <authorList>
            <person name="Hanschen E.R."/>
            <person name="Marriage T.N."/>
            <person name="Ferris P.J."/>
            <person name="Hamaji T."/>
            <person name="Toyoda A."/>
            <person name="Fujiyama A."/>
            <person name="Neme R."/>
            <person name="Noguchi H."/>
            <person name="Minakuchi Y."/>
            <person name="Suzuki M."/>
            <person name="Kawai-Toyooka H."/>
            <person name="Smith D.R."/>
            <person name="Sparks H."/>
            <person name="Anderson J."/>
            <person name="Bakaric R."/>
            <person name="Luria V."/>
            <person name="Karger A."/>
            <person name="Kirschner M.W."/>
            <person name="Durand P.M."/>
            <person name="Michod R.E."/>
            <person name="Nozaki H."/>
            <person name="Olson B.J."/>
        </authorList>
    </citation>
    <scope>NUCLEOTIDE SEQUENCE [LARGE SCALE GENOMIC DNA]</scope>
    <source>
        <strain evidence="2">NIES-2863</strain>
    </source>
</reference>
<dbReference type="SUPFAM" id="SSF48403">
    <property type="entry name" value="Ankyrin repeat"/>
    <property type="match status" value="1"/>
</dbReference>
<comment type="caution">
    <text evidence="1">The sequence shown here is derived from an EMBL/GenBank/DDBJ whole genome shotgun (WGS) entry which is preliminary data.</text>
</comment>
<dbReference type="GO" id="GO:0016020">
    <property type="term" value="C:membrane"/>
    <property type="evidence" value="ECO:0007669"/>
    <property type="project" value="TreeGrafter"/>
</dbReference>
<organism evidence="1 2">
    <name type="scientific">Gonium pectorale</name>
    <name type="common">Green alga</name>
    <dbReference type="NCBI Taxonomy" id="33097"/>
    <lineage>
        <taxon>Eukaryota</taxon>
        <taxon>Viridiplantae</taxon>
        <taxon>Chlorophyta</taxon>
        <taxon>core chlorophytes</taxon>
        <taxon>Chlorophyceae</taxon>
        <taxon>CS clade</taxon>
        <taxon>Chlamydomonadales</taxon>
        <taxon>Volvocaceae</taxon>
        <taxon>Gonium</taxon>
    </lineage>
</organism>
<evidence type="ECO:0000313" key="1">
    <source>
        <dbReference type="EMBL" id="KXZ48450.1"/>
    </source>
</evidence>
<name>A0A150GGH9_GONPE</name>
<dbReference type="Proteomes" id="UP000075714">
    <property type="component" value="Unassembled WGS sequence"/>
</dbReference>
<dbReference type="AlphaFoldDB" id="A0A150GGH9"/>
<dbReference type="GO" id="GO:0071944">
    <property type="term" value="C:cell periphery"/>
    <property type="evidence" value="ECO:0007669"/>
    <property type="project" value="TreeGrafter"/>
</dbReference>
<dbReference type="PANTHER" id="PTHR12393">
    <property type="entry name" value="SPHINGOMYELIN PHOSPHODIESTERASE RELATED"/>
    <property type="match status" value="1"/>
</dbReference>
<dbReference type="EMBL" id="LSYV01000028">
    <property type="protein sequence ID" value="KXZ48450.1"/>
    <property type="molecule type" value="Genomic_DNA"/>
</dbReference>
<dbReference type="InterPro" id="IPR036770">
    <property type="entry name" value="Ankyrin_rpt-contain_sf"/>
</dbReference>
<dbReference type="GO" id="GO:0046513">
    <property type="term" value="P:ceramide biosynthetic process"/>
    <property type="evidence" value="ECO:0007669"/>
    <property type="project" value="TreeGrafter"/>
</dbReference>
<accession>A0A150GGH9</accession>
<protein>
    <recommendedName>
        <fullName evidence="3">Ankyrin repeat domain-containing protein</fullName>
    </recommendedName>
</protein>
<dbReference type="GO" id="GO:0005783">
    <property type="term" value="C:endoplasmic reticulum"/>
    <property type="evidence" value="ECO:0007669"/>
    <property type="project" value="TreeGrafter"/>
</dbReference>
<proteinExistence type="predicted"/>